<evidence type="ECO:0000313" key="9">
    <source>
        <dbReference type="EMBL" id="EDV23937.1"/>
    </source>
</evidence>
<evidence type="ECO:0000256" key="3">
    <source>
        <dbReference type="ARBA" id="ARBA00022448"/>
    </source>
</evidence>
<dbReference type="GO" id="GO:0005525">
    <property type="term" value="F:GTP binding"/>
    <property type="evidence" value="ECO:0007669"/>
    <property type="project" value="UniProtKB-KW"/>
</dbReference>
<evidence type="ECO:0000256" key="7">
    <source>
        <dbReference type="ARBA" id="ARBA00023212"/>
    </source>
</evidence>
<dbReference type="Gene3D" id="3.40.50.300">
    <property type="entry name" value="P-loop containing nucleotide triphosphate hydrolases"/>
    <property type="match status" value="1"/>
</dbReference>
<proteinExistence type="inferred from homology"/>
<dbReference type="HOGENOM" id="CLU_094613_1_0_1"/>
<dbReference type="eggNOG" id="KOG0395">
    <property type="taxonomic scope" value="Eukaryota"/>
</dbReference>
<dbReference type="Proteomes" id="UP000009022">
    <property type="component" value="Unassembled WGS sequence"/>
</dbReference>
<keyword evidence="3" id="KW-0813">Transport</keyword>
<evidence type="ECO:0000256" key="5">
    <source>
        <dbReference type="ARBA" id="ARBA00022927"/>
    </source>
</evidence>
<name>B3S036_TRIAD</name>
<dbReference type="RefSeq" id="XP_002113463.1">
    <property type="nucleotide sequence ID" value="XM_002113427.1"/>
</dbReference>
<dbReference type="InParanoid" id="B3S036"/>
<evidence type="ECO:0000256" key="8">
    <source>
        <dbReference type="ARBA" id="ARBA00023273"/>
    </source>
</evidence>
<gene>
    <name evidence="9" type="ORF">TRIADDRAFT_57671</name>
</gene>
<evidence type="ECO:0000256" key="4">
    <source>
        <dbReference type="ARBA" id="ARBA00022490"/>
    </source>
</evidence>
<keyword evidence="7" id="KW-0206">Cytoskeleton</keyword>
<dbReference type="InterPro" id="IPR027417">
    <property type="entry name" value="P-loop_NTPase"/>
</dbReference>
<dbReference type="GO" id="GO:0015031">
    <property type="term" value="P:protein transport"/>
    <property type="evidence" value="ECO:0007669"/>
    <property type="project" value="UniProtKB-KW"/>
</dbReference>
<dbReference type="EMBL" id="DS985246">
    <property type="protein sequence ID" value="EDV23937.1"/>
    <property type="molecule type" value="Genomic_DNA"/>
</dbReference>
<dbReference type="STRING" id="10228.B3S036"/>
<dbReference type="Pfam" id="PF08477">
    <property type="entry name" value="Roc"/>
    <property type="match status" value="1"/>
</dbReference>
<dbReference type="KEGG" id="tad:TRIADDRAFT_57671"/>
<dbReference type="CDD" id="cd00882">
    <property type="entry name" value="Ras_like_GTPase"/>
    <property type="match status" value="1"/>
</dbReference>
<dbReference type="FunCoup" id="B3S036">
    <property type="interactions" value="262"/>
</dbReference>
<reference evidence="9 10" key="1">
    <citation type="journal article" date="2008" name="Nature">
        <title>The Trichoplax genome and the nature of placozoans.</title>
        <authorList>
            <person name="Srivastava M."/>
            <person name="Begovic E."/>
            <person name="Chapman J."/>
            <person name="Putnam N.H."/>
            <person name="Hellsten U."/>
            <person name="Kawashima T."/>
            <person name="Kuo A."/>
            <person name="Mitros T."/>
            <person name="Salamov A."/>
            <person name="Carpenter M.L."/>
            <person name="Signorovitch A.Y."/>
            <person name="Moreno M.A."/>
            <person name="Kamm K."/>
            <person name="Grimwood J."/>
            <person name="Schmutz J."/>
            <person name="Shapiro H."/>
            <person name="Grigoriev I.V."/>
            <person name="Buss L.W."/>
            <person name="Schierwater B."/>
            <person name="Dellaporta S.L."/>
            <person name="Rokhsar D.S."/>
        </authorList>
    </citation>
    <scope>NUCLEOTIDE SEQUENCE [LARGE SCALE GENOMIC DNA]</scope>
    <source>
        <strain evidence="9 10">Grell-BS-1999</strain>
    </source>
</reference>
<dbReference type="InterPro" id="IPR039677">
    <property type="entry name" value="RSG1"/>
</dbReference>
<keyword evidence="5" id="KW-0653">Protein transport</keyword>
<evidence type="ECO:0000256" key="1">
    <source>
        <dbReference type="ARBA" id="ARBA00004120"/>
    </source>
</evidence>
<keyword evidence="8" id="KW-0966">Cell projection</keyword>
<dbReference type="OMA" id="PESHCET"/>
<evidence type="ECO:0000256" key="6">
    <source>
        <dbReference type="ARBA" id="ARBA00023134"/>
    </source>
</evidence>
<organism evidence="9 10">
    <name type="scientific">Trichoplax adhaerens</name>
    <name type="common">Trichoplax reptans</name>
    <dbReference type="NCBI Taxonomy" id="10228"/>
    <lineage>
        <taxon>Eukaryota</taxon>
        <taxon>Metazoa</taxon>
        <taxon>Placozoa</taxon>
        <taxon>Uniplacotomia</taxon>
        <taxon>Trichoplacea</taxon>
        <taxon>Trichoplacidae</taxon>
        <taxon>Trichoplax</taxon>
    </lineage>
</organism>
<dbReference type="OrthoDB" id="10266641at2759"/>
<keyword evidence="4" id="KW-0963">Cytoplasm</keyword>
<dbReference type="SUPFAM" id="SSF52540">
    <property type="entry name" value="P-loop containing nucleoside triphosphate hydrolases"/>
    <property type="match status" value="1"/>
</dbReference>
<dbReference type="PANTHER" id="PTHR14983:SF1">
    <property type="entry name" value="CILIOGENESIS AND PLANAR POLARITY EFFECTOR 2"/>
    <property type="match status" value="1"/>
</dbReference>
<keyword evidence="6" id="KW-0547">Nucleotide-binding</keyword>
<dbReference type="CTD" id="6755060"/>
<keyword evidence="10" id="KW-1185">Reference proteome</keyword>
<comment type="subcellular location">
    <subcellularLocation>
        <location evidence="1">Cytoplasm</location>
        <location evidence="1">Cytoskeleton</location>
        <location evidence="1">Cilium basal body</location>
    </subcellularLocation>
</comment>
<keyword evidence="6" id="KW-0342">GTP-binding</keyword>
<dbReference type="PhylomeDB" id="B3S036"/>
<evidence type="ECO:0008006" key="11">
    <source>
        <dbReference type="Google" id="ProtNLM"/>
    </source>
</evidence>
<dbReference type="GO" id="GO:0003924">
    <property type="term" value="F:GTPase activity"/>
    <property type="evidence" value="ECO:0007669"/>
    <property type="project" value="InterPro"/>
</dbReference>
<evidence type="ECO:0000256" key="2">
    <source>
        <dbReference type="ARBA" id="ARBA00006270"/>
    </source>
</evidence>
<comment type="similarity">
    <text evidence="2">Belongs to the small GTPase superfamily. Rab family.</text>
</comment>
<dbReference type="PANTHER" id="PTHR14983">
    <property type="entry name" value="CILIOGENESIS AND PLANAR POLARITY EFFECTOR 2"/>
    <property type="match status" value="1"/>
</dbReference>
<accession>B3S036</accession>
<dbReference type="AlphaFoldDB" id="B3S036"/>
<protein>
    <recommendedName>
        <fullName evidence="11">REM2- and Rab-like small GTPase 1</fullName>
    </recommendedName>
</protein>
<dbReference type="GeneID" id="6755060"/>
<sequence length="201" mass="22837">MAGKQLTSMPVNYCTSRSMMELSPGKLIEHDWYESNQGREFFNCLLRKQKRRQFGVLERPTFPLGMSSEIQSYKLFLYGKAGVGKTSLICKLCGLDIPQIHHETPGLQTSTIYWPAKLVNSNEVITFKFILYDVGEFALKKYNHFLPACIEKVDAVIFTFSFVDRASFDDLTNSVDNLALPEKSTLKIVVGTKYPILTSRS</sequence>
<evidence type="ECO:0000313" key="10">
    <source>
        <dbReference type="Proteomes" id="UP000009022"/>
    </source>
</evidence>